<feature type="transmembrane region" description="Helical" evidence="2">
    <location>
        <begin position="170"/>
        <end position="189"/>
    </location>
</feature>
<keyword evidence="2" id="KW-1133">Transmembrane helix</keyword>
<evidence type="ECO:0000256" key="2">
    <source>
        <dbReference type="SAM" id="Phobius"/>
    </source>
</evidence>
<feature type="region of interest" description="Disordered" evidence="1">
    <location>
        <begin position="1"/>
        <end position="133"/>
    </location>
</feature>
<dbReference type="AlphaFoldDB" id="A0A0M2HA12"/>
<reference evidence="3 4" key="1">
    <citation type="submission" date="2015-02" db="EMBL/GenBank/DDBJ databases">
        <title>Draft genome sequences of ten Microbacterium spp. with emphasis on heavy metal contaminated environments.</title>
        <authorList>
            <person name="Corretto E."/>
        </authorList>
    </citation>
    <scope>NUCLEOTIDE SEQUENCE [LARGE SCALE GENOMIC DNA]</scope>
    <source>
        <strain evidence="3 4">DSM 8608</strain>
    </source>
</reference>
<evidence type="ECO:0000313" key="4">
    <source>
        <dbReference type="Proteomes" id="UP000034098"/>
    </source>
</evidence>
<keyword evidence="2" id="KW-0812">Transmembrane</keyword>
<dbReference type="Proteomes" id="UP000034098">
    <property type="component" value="Unassembled WGS sequence"/>
</dbReference>
<name>A0A0M2HA12_MICTR</name>
<gene>
    <name evidence="3" type="ORF">RS82_02718</name>
</gene>
<keyword evidence="4" id="KW-1185">Reference proteome</keyword>
<evidence type="ECO:0000256" key="1">
    <source>
        <dbReference type="SAM" id="MobiDB-lite"/>
    </source>
</evidence>
<organism evidence="3 4">
    <name type="scientific">Microbacterium trichothecenolyticum</name>
    <name type="common">Aureobacterium trichothecenolyticum</name>
    <dbReference type="NCBI Taxonomy" id="69370"/>
    <lineage>
        <taxon>Bacteria</taxon>
        <taxon>Bacillati</taxon>
        <taxon>Actinomycetota</taxon>
        <taxon>Actinomycetes</taxon>
        <taxon>Micrococcales</taxon>
        <taxon>Microbacteriaceae</taxon>
        <taxon>Microbacterium</taxon>
    </lineage>
</organism>
<feature type="compositionally biased region" description="Low complexity" evidence="1">
    <location>
        <begin position="108"/>
        <end position="133"/>
    </location>
</feature>
<keyword evidence="2" id="KW-0472">Membrane</keyword>
<feature type="region of interest" description="Disordered" evidence="1">
    <location>
        <begin position="354"/>
        <end position="394"/>
    </location>
</feature>
<feature type="compositionally biased region" description="Low complexity" evidence="1">
    <location>
        <begin position="40"/>
        <end position="53"/>
    </location>
</feature>
<evidence type="ECO:0008006" key="5">
    <source>
        <dbReference type="Google" id="ProtNLM"/>
    </source>
</evidence>
<dbReference type="RefSeq" id="WP_045300256.1">
    <property type="nucleotide sequence ID" value="NZ_JYJA01000037.1"/>
</dbReference>
<sequence>MPDPLPPGDADTATPGDPANASTADGAATPQRYRTPDLDAPQYAVPAYAAPEPGDAASPPTASGTPGRYAAPHGYALAGTDPRGADPLLPPYARDGAAQASGRPVGPGYPTTSAYPAAPGSPAAPGGAGYPLPGGRDSRPKALAIVALVLAGAGMLLLFVGAGLGSSSGLLAPLLLLAAFVLSLVALLGRHQGGKGFGVGALVTSVLGGLVSIVIAVAWLGPFGTSSGDDVVSNSGDGYYDDYAIPGVAAPGTDGQPDPGAQFPTPQRPTVTETAFGHDFGDIWWYVVVVDNPNADYVFDAFLDAQAYAEDGTVIGSSTAIATLLSGQTAVVGYFTIEGEELIDAIEVTVPEASEATLSPGEETGSFSVDGLTGAPDPGGTSTRTPAGSATGTVSGRFADDQRYVAVTVVARATDGRIVRAATAYVDEVPGDGRPVPFEAWFAEFPPDATLQASAHR</sequence>
<accession>A0A0M2HA12</accession>
<feature type="compositionally biased region" description="Polar residues" evidence="1">
    <location>
        <begin position="380"/>
        <end position="394"/>
    </location>
</feature>
<feature type="transmembrane region" description="Helical" evidence="2">
    <location>
        <begin position="142"/>
        <end position="164"/>
    </location>
</feature>
<proteinExistence type="predicted"/>
<protein>
    <recommendedName>
        <fullName evidence="5">DUF4190 domain-containing protein</fullName>
    </recommendedName>
</protein>
<comment type="caution">
    <text evidence="3">The sequence shown here is derived from an EMBL/GenBank/DDBJ whole genome shotgun (WGS) entry which is preliminary data.</text>
</comment>
<feature type="transmembrane region" description="Helical" evidence="2">
    <location>
        <begin position="196"/>
        <end position="220"/>
    </location>
</feature>
<evidence type="ECO:0000313" key="3">
    <source>
        <dbReference type="EMBL" id="KJL41489.1"/>
    </source>
</evidence>
<dbReference type="OrthoDB" id="5056950at2"/>
<dbReference type="EMBL" id="JYJA01000037">
    <property type="protein sequence ID" value="KJL41489.1"/>
    <property type="molecule type" value="Genomic_DNA"/>
</dbReference>
<dbReference type="PATRIC" id="fig|69370.6.peg.2762"/>